<dbReference type="EMBL" id="SNRX01000017">
    <property type="protein sequence ID" value="KAA6301538.1"/>
    <property type="molecule type" value="Genomic_DNA"/>
</dbReference>
<evidence type="ECO:0000256" key="4">
    <source>
        <dbReference type="ARBA" id="ARBA00022840"/>
    </source>
</evidence>
<keyword evidence="2" id="KW-0547">Nucleotide-binding</keyword>
<evidence type="ECO:0000259" key="6">
    <source>
        <dbReference type="Pfam" id="PF04263"/>
    </source>
</evidence>
<reference evidence="8 9" key="1">
    <citation type="submission" date="2019-03" db="EMBL/GenBank/DDBJ databases">
        <title>Single cell metagenomics reveals metabolic interactions within the superorganism composed of flagellate Streblomastix strix and complex community of Bacteroidetes bacteria on its surface.</title>
        <authorList>
            <person name="Treitli S.C."/>
            <person name="Kolisko M."/>
            <person name="Husnik F."/>
            <person name="Keeling P."/>
            <person name="Hampl V."/>
        </authorList>
    </citation>
    <scope>NUCLEOTIDE SEQUENCE [LARGE SCALE GENOMIC DNA]</scope>
    <source>
        <strain evidence="8">St1</strain>
    </source>
</reference>
<dbReference type="GO" id="GO:0005524">
    <property type="term" value="F:ATP binding"/>
    <property type="evidence" value="ECO:0007669"/>
    <property type="project" value="UniProtKB-KW"/>
</dbReference>
<keyword evidence="1 8" id="KW-0808">Transferase</keyword>
<name>A0A5M8NZG4_9BACT</name>
<sequence length="213" mass="23932">MIPLIQNFKTFVLADGDFPCHAIPCAFLKNADRIICCDGATEKLLHFGMNPDYIVGDLDSISNELKTRFSPILFPYPDQETNDLTKSIHFCIEHGWTEITILGATGKREDHTMGNLALLTDYAESTQVQLLTDYGVFVPQLKSSVYESYAGQQVSIFSLTASTLFTTRNLVYPIENRVLTSWWQGTLNESLAGCFTVETTGGKSLVFREYQKY</sequence>
<dbReference type="NCBIfam" id="TIGR01378">
    <property type="entry name" value="thi_PPkinase"/>
    <property type="match status" value="1"/>
</dbReference>
<comment type="caution">
    <text evidence="8">The sequence shown here is derived from an EMBL/GenBank/DDBJ whole genome shotgun (WGS) entry which is preliminary data.</text>
</comment>
<dbReference type="PANTHER" id="PTHR41299:SF1">
    <property type="entry name" value="THIAMINE PYROPHOSPHOKINASE"/>
    <property type="match status" value="1"/>
</dbReference>
<keyword evidence="3 8" id="KW-0418">Kinase</keyword>
<dbReference type="GO" id="GO:0009229">
    <property type="term" value="P:thiamine diphosphate biosynthetic process"/>
    <property type="evidence" value="ECO:0007669"/>
    <property type="project" value="InterPro"/>
</dbReference>
<evidence type="ECO:0000256" key="2">
    <source>
        <dbReference type="ARBA" id="ARBA00022741"/>
    </source>
</evidence>
<evidence type="ECO:0000256" key="5">
    <source>
        <dbReference type="NCBIfam" id="TIGR01378"/>
    </source>
</evidence>
<dbReference type="SUPFAM" id="SSF63999">
    <property type="entry name" value="Thiamin pyrophosphokinase, catalytic domain"/>
    <property type="match status" value="1"/>
</dbReference>
<dbReference type="EC" id="2.7.6.2" evidence="5"/>
<dbReference type="InterPro" id="IPR053149">
    <property type="entry name" value="TPK"/>
</dbReference>
<keyword evidence="4" id="KW-0067">ATP-binding</keyword>
<dbReference type="CDD" id="cd07995">
    <property type="entry name" value="TPK"/>
    <property type="match status" value="1"/>
</dbReference>
<feature type="domain" description="Thiamin pyrophosphokinase catalytic" evidence="6">
    <location>
        <begin position="27"/>
        <end position="126"/>
    </location>
</feature>
<evidence type="ECO:0000313" key="9">
    <source>
        <dbReference type="Proteomes" id="UP000324575"/>
    </source>
</evidence>
<dbReference type="InterPro" id="IPR036759">
    <property type="entry name" value="TPK_catalytic_sf"/>
</dbReference>
<protein>
    <recommendedName>
        <fullName evidence="5">Thiamine diphosphokinase</fullName>
        <ecNumber evidence="5">2.7.6.2</ecNumber>
    </recommendedName>
</protein>
<dbReference type="Gene3D" id="3.40.50.10240">
    <property type="entry name" value="Thiamin pyrophosphokinase, catalytic domain"/>
    <property type="match status" value="1"/>
</dbReference>
<evidence type="ECO:0000256" key="3">
    <source>
        <dbReference type="ARBA" id="ARBA00022777"/>
    </source>
</evidence>
<dbReference type="AlphaFoldDB" id="A0A5M8NZG4"/>
<evidence type="ECO:0000313" key="8">
    <source>
        <dbReference type="EMBL" id="KAA6301538.1"/>
    </source>
</evidence>
<dbReference type="GO" id="GO:0004788">
    <property type="term" value="F:thiamine diphosphokinase activity"/>
    <property type="evidence" value="ECO:0007669"/>
    <property type="project" value="UniProtKB-UniRule"/>
</dbReference>
<proteinExistence type="predicted"/>
<dbReference type="InterPro" id="IPR049442">
    <property type="entry name" value="Thi_PPkinase-like_C"/>
</dbReference>
<dbReference type="Pfam" id="PF04263">
    <property type="entry name" value="TPK_catalytic"/>
    <property type="match status" value="1"/>
</dbReference>
<dbReference type="Proteomes" id="UP000324575">
    <property type="component" value="Unassembled WGS sequence"/>
</dbReference>
<evidence type="ECO:0000259" key="7">
    <source>
        <dbReference type="Pfam" id="PF21275"/>
    </source>
</evidence>
<feature type="domain" description="Thiamin pyrophosphokinase-like substrate-binding" evidence="7">
    <location>
        <begin position="135"/>
        <end position="207"/>
    </location>
</feature>
<evidence type="ECO:0000256" key="1">
    <source>
        <dbReference type="ARBA" id="ARBA00022679"/>
    </source>
</evidence>
<dbReference type="InterPro" id="IPR007371">
    <property type="entry name" value="TPK_catalytic"/>
</dbReference>
<organism evidence="8 9">
    <name type="scientific">Candidatus Ordinivivax streblomastigis</name>
    <dbReference type="NCBI Taxonomy" id="2540710"/>
    <lineage>
        <taxon>Bacteria</taxon>
        <taxon>Pseudomonadati</taxon>
        <taxon>Bacteroidota</taxon>
        <taxon>Bacteroidia</taxon>
        <taxon>Bacteroidales</taxon>
        <taxon>Candidatus Ordinivivax</taxon>
    </lineage>
</organism>
<accession>A0A5M8NZG4</accession>
<dbReference type="Pfam" id="PF21275">
    <property type="entry name" value="Thi_PPkinase_C"/>
    <property type="match status" value="1"/>
</dbReference>
<dbReference type="GO" id="GO:0016301">
    <property type="term" value="F:kinase activity"/>
    <property type="evidence" value="ECO:0007669"/>
    <property type="project" value="UniProtKB-KW"/>
</dbReference>
<gene>
    <name evidence="8" type="ORF">EZS26_002282</name>
</gene>
<dbReference type="InterPro" id="IPR006282">
    <property type="entry name" value="Thi_PPkinase"/>
</dbReference>
<dbReference type="PANTHER" id="PTHR41299">
    <property type="entry name" value="THIAMINE PYROPHOSPHOKINASE"/>
    <property type="match status" value="1"/>
</dbReference>
<dbReference type="GO" id="GO:0006772">
    <property type="term" value="P:thiamine metabolic process"/>
    <property type="evidence" value="ECO:0007669"/>
    <property type="project" value="UniProtKB-UniRule"/>
</dbReference>